<dbReference type="GO" id="GO:0003677">
    <property type="term" value="F:DNA binding"/>
    <property type="evidence" value="ECO:0007669"/>
    <property type="project" value="InterPro"/>
</dbReference>
<evidence type="ECO:0000256" key="1">
    <source>
        <dbReference type="ARBA" id="ARBA00012418"/>
    </source>
</evidence>
<organism evidence="7">
    <name type="scientific">marine metagenome</name>
    <dbReference type="NCBI Taxonomy" id="408172"/>
    <lineage>
        <taxon>unclassified sequences</taxon>
        <taxon>metagenomes</taxon>
        <taxon>ecological metagenomes</taxon>
    </lineage>
</organism>
<evidence type="ECO:0000256" key="4">
    <source>
        <dbReference type="ARBA" id="ARBA00022695"/>
    </source>
</evidence>
<dbReference type="InterPro" id="IPR007644">
    <property type="entry name" value="RNA_pol_bsu_protrusion"/>
</dbReference>
<dbReference type="EC" id="2.7.7.6" evidence="1"/>
<name>A0A382WE03_9ZZZZ</name>
<dbReference type="Pfam" id="PF04563">
    <property type="entry name" value="RNA_pol_Rpb2_1"/>
    <property type="match status" value="1"/>
</dbReference>
<dbReference type="AlphaFoldDB" id="A0A382WE03"/>
<keyword evidence="5" id="KW-0804">Transcription</keyword>
<keyword evidence="3" id="KW-0808">Transferase</keyword>
<accession>A0A382WE03</accession>
<proteinExistence type="predicted"/>
<gene>
    <name evidence="7" type="ORF">METZ01_LOCUS409439</name>
</gene>
<keyword evidence="2" id="KW-0240">DNA-directed RNA polymerase</keyword>
<feature type="domain" description="RNA polymerase beta subunit protrusion" evidence="6">
    <location>
        <begin position="27"/>
        <end position="156"/>
    </location>
</feature>
<dbReference type="Gene3D" id="3.90.1100.10">
    <property type="match status" value="1"/>
</dbReference>
<feature type="non-terminal residue" evidence="7">
    <location>
        <position position="206"/>
    </location>
</feature>
<reference evidence="7" key="1">
    <citation type="submission" date="2018-05" db="EMBL/GenBank/DDBJ databases">
        <authorList>
            <person name="Lanie J.A."/>
            <person name="Ng W.-L."/>
            <person name="Kazmierczak K.M."/>
            <person name="Andrzejewski T.M."/>
            <person name="Davidsen T.M."/>
            <person name="Wayne K.J."/>
            <person name="Tettelin H."/>
            <person name="Glass J.I."/>
            <person name="Rusch D."/>
            <person name="Podicherti R."/>
            <person name="Tsui H.-C.T."/>
            <person name="Winkler M.E."/>
        </authorList>
    </citation>
    <scope>NUCLEOTIDE SEQUENCE</scope>
</reference>
<protein>
    <recommendedName>
        <fullName evidence="1">DNA-directed RNA polymerase</fullName>
        <ecNumber evidence="1">2.7.7.6</ecNumber>
    </recommendedName>
</protein>
<evidence type="ECO:0000256" key="3">
    <source>
        <dbReference type="ARBA" id="ARBA00022679"/>
    </source>
</evidence>
<dbReference type="EMBL" id="UINC01158832">
    <property type="protein sequence ID" value="SVD56585.1"/>
    <property type="molecule type" value="Genomic_DNA"/>
</dbReference>
<dbReference type="GO" id="GO:0006351">
    <property type="term" value="P:DNA-templated transcription"/>
    <property type="evidence" value="ECO:0007669"/>
    <property type="project" value="InterPro"/>
</dbReference>
<evidence type="ECO:0000256" key="5">
    <source>
        <dbReference type="ARBA" id="ARBA00023163"/>
    </source>
</evidence>
<evidence type="ECO:0000313" key="7">
    <source>
        <dbReference type="EMBL" id="SVD56585.1"/>
    </source>
</evidence>
<evidence type="ECO:0000256" key="2">
    <source>
        <dbReference type="ARBA" id="ARBA00022478"/>
    </source>
</evidence>
<evidence type="ECO:0000259" key="6">
    <source>
        <dbReference type="Pfam" id="PF04563"/>
    </source>
</evidence>
<dbReference type="GO" id="GO:0003899">
    <property type="term" value="F:DNA-directed RNA polymerase activity"/>
    <property type="evidence" value="ECO:0007669"/>
    <property type="project" value="UniProtKB-EC"/>
</dbReference>
<sequence>MPSTVANRHRIRHSFGHIQAPLVVPHLLKIQLDSYERFLQREVPPDQRKNEGLEAVFRSVFPISDFSGSSTLEYVHYRLGDPKYSVEDCRIRGVTFACPVRAALRLIIWEKDETSDVKHIRDIKEQDIYLGELPLMTPTGSFIVNGTERVIVSQMHKSPGVFFTHDKGKGHSSGKFLYSARVIPQRGSWLDFEFDTKDILQVRIDR</sequence>
<keyword evidence="4" id="KW-0548">Nucleotidyltransferase</keyword>
<dbReference type="GO" id="GO:0000428">
    <property type="term" value="C:DNA-directed RNA polymerase complex"/>
    <property type="evidence" value="ECO:0007669"/>
    <property type="project" value="UniProtKB-KW"/>
</dbReference>
<dbReference type="SUPFAM" id="SSF64484">
    <property type="entry name" value="beta and beta-prime subunits of DNA dependent RNA-polymerase"/>
    <property type="match status" value="1"/>
</dbReference>